<dbReference type="AlphaFoldDB" id="A0A835Z0X1"/>
<feature type="signal peptide" evidence="2">
    <location>
        <begin position="1"/>
        <end position="17"/>
    </location>
</feature>
<keyword evidence="2" id="KW-0732">Signal</keyword>
<organism evidence="3 4">
    <name type="scientific">Tribonema minus</name>
    <dbReference type="NCBI Taxonomy" id="303371"/>
    <lineage>
        <taxon>Eukaryota</taxon>
        <taxon>Sar</taxon>
        <taxon>Stramenopiles</taxon>
        <taxon>Ochrophyta</taxon>
        <taxon>PX clade</taxon>
        <taxon>Xanthophyceae</taxon>
        <taxon>Tribonematales</taxon>
        <taxon>Tribonemataceae</taxon>
        <taxon>Tribonema</taxon>
    </lineage>
</organism>
<dbReference type="Proteomes" id="UP000664859">
    <property type="component" value="Unassembled WGS sequence"/>
</dbReference>
<proteinExistence type="predicted"/>
<evidence type="ECO:0000313" key="4">
    <source>
        <dbReference type="Proteomes" id="UP000664859"/>
    </source>
</evidence>
<keyword evidence="4" id="KW-1185">Reference proteome</keyword>
<sequence length="187" mass="19741">MCLFVILSWLVLPRAPPRAPLGPPPRSPPRVPPAPPVEAPRLPRVVNARMTRASRSFDDLSCLSVEEQPEVVMLIAAALPGASFAAGAFTIPVTALNSGMTNPINSVDSFERLVHSLLTVLYQKGLAGTLTQVNCGAEVSSASLSTGTWETSTNVFSDRLLQNFLVTFDAGATLTPILVDGDTVTSA</sequence>
<gene>
    <name evidence="3" type="ORF">JKP88DRAFT_289975</name>
</gene>
<comment type="caution">
    <text evidence="3">The sequence shown here is derived from an EMBL/GenBank/DDBJ whole genome shotgun (WGS) entry which is preliminary data.</text>
</comment>
<feature type="chain" id="PRO_5032908183" evidence="2">
    <location>
        <begin position="18"/>
        <end position="187"/>
    </location>
</feature>
<name>A0A835Z0X1_9STRA</name>
<accession>A0A835Z0X1</accession>
<evidence type="ECO:0000313" key="3">
    <source>
        <dbReference type="EMBL" id="KAG5184274.1"/>
    </source>
</evidence>
<feature type="compositionally biased region" description="Pro residues" evidence="1">
    <location>
        <begin position="18"/>
        <end position="38"/>
    </location>
</feature>
<reference evidence="3" key="1">
    <citation type="submission" date="2021-02" db="EMBL/GenBank/DDBJ databases">
        <title>First Annotated Genome of the Yellow-green Alga Tribonema minus.</title>
        <authorList>
            <person name="Mahan K.M."/>
        </authorList>
    </citation>
    <scope>NUCLEOTIDE SEQUENCE</scope>
    <source>
        <strain evidence="3">UTEX B ZZ1240</strain>
    </source>
</reference>
<evidence type="ECO:0000256" key="1">
    <source>
        <dbReference type="SAM" id="MobiDB-lite"/>
    </source>
</evidence>
<feature type="region of interest" description="Disordered" evidence="1">
    <location>
        <begin position="18"/>
        <end position="40"/>
    </location>
</feature>
<dbReference type="EMBL" id="JAFCMP010000171">
    <property type="protein sequence ID" value="KAG5184274.1"/>
    <property type="molecule type" value="Genomic_DNA"/>
</dbReference>
<protein>
    <submittedName>
        <fullName evidence="3">Uncharacterized protein</fullName>
    </submittedName>
</protein>
<evidence type="ECO:0000256" key="2">
    <source>
        <dbReference type="SAM" id="SignalP"/>
    </source>
</evidence>